<comment type="caution">
    <text evidence="2">The sequence shown here is derived from an EMBL/GenBank/DDBJ whole genome shotgun (WGS) entry which is preliminary data.</text>
</comment>
<feature type="compositionally biased region" description="Basic and acidic residues" evidence="1">
    <location>
        <begin position="427"/>
        <end position="436"/>
    </location>
</feature>
<gene>
    <name evidence="2" type="ORF">AVEN_14448_1</name>
</gene>
<evidence type="ECO:0000313" key="2">
    <source>
        <dbReference type="EMBL" id="GBN89467.1"/>
    </source>
</evidence>
<evidence type="ECO:0000256" key="1">
    <source>
        <dbReference type="SAM" id="MobiDB-lite"/>
    </source>
</evidence>
<sequence length="628" mass="72122">MQMDKNGLNFEEIISGSETSDCGNEKIPLFNISTEACNMSVKSPEIPLLHPIPIPKEMEDSVKQNKQLDFLHPETEEENSYADSHFDTDKRIKKLNSCIKNKFSIDSSALIDRNLIERIINDLNPDIPSRENFQSYQKSNSEKDLSTKVDNTETETFENENGESDMDNVHVVDRKRKSFAIDPESEKIAWEYSQQSLLQNTSFIDDTFDGSQPLFVSSQSQDVLDSAINITPNKKLTHNSEDFLHSNSQELFSTQVFIQDNKDGNIDIYSNEYVSIEHSNSKVLKNGICERTDGFNNDEHGEIIFLKESGNEISTDKNNLFTMNRKEDGNADSSKISPASDSILKADKVNGSNEETLESSHKSDIENYRNEFMRAASTSLEINLTNEQDMQHNYDYKDSLPIMDQEDESTKSLSDRCSNSPSLLVPNEKHQKKETENKNIENCNSKSECCSNAFDYVKNIRVVQGSFKKISITEIERENNTNNHEVSTVRTDYASKYATHCDTDSNSIIRLDHNNHNFIKLWLLKTDSTQHGKVANSPKRIFKSKSTRCSNRFQVPWGKVNAEEKNFNSERNKENLDAIEKSPQNNKQMNNRKLQQDFQSVNRMDEEKEIEEQINLTDIRILQTFRKF</sequence>
<name>A0A4Y2SMU3_ARAVE</name>
<evidence type="ECO:0000313" key="3">
    <source>
        <dbReference type="Proteomes" id="UP000499080"/>
    </source>
</evidence>
<feature type="compositionally biased region" description="Polar residues" evidence="1">
    <location>
        <begin position="331"/>
        <end position="340"/>
    </location>
</feature>
<feature type="region of interest" description="Disordered" evidence="1">
    <location>
        <begin position="406"/>
        <end position="436"/>
    </location>
</feature>
<dbReference type="Proteomes" id="UP000499080">
    <property type="component" value="Unassembled WGS sequence"/>
</dbReference>
<proteinExistence type="predicted"/>
<feature type="region of interest" description="Disordered" evidence="1">
    <location>
        <begin position="323"/>
        <end position="363"/>
    </location>
</feature>
<dbReference type="AlphaFoldDB" id="A0A4Y2SMU3"/>
<dbReference type="EMBL" id="BGPR01022800">
    <property type="protein sequence ID" value="GBN89467.1"/>
    <property type="molecule type" value="Genomic_DNA"/>
</dbReference>
<reference evidence="2 3" key="1">
    <citation type="journal article" date="2019" name="Sci. Rep.">
        <title>Orb-weaving spider Araneus ventricosus genome elucidates the spidroin gene catalogue.</title>
        <authorList>
            <person name="Kono N."/>
            <person name="Nakamura H."/>
            <person name="Ohtoshi R."/>
            <person name="Moran D.A.P."/>
            <person name="Shinohara A."/>
            <person name="Yoshida Y."/>
            <person name="Fujiwara M."/>
            <person name="Mori M."/>
            <person name="Tomita M."/>
            <person name="Arakawa K."/>
        </authorList>
    </citation>
    <scope>NUCLEOTIDE SEQUENCE [LARGE SCALE GENOMIC DNA]</scope>
</reference>
<accession>A0A4Y2SMU3</accession>
<keyword evidence="3" id="KW-1185">Reference proteome</keyword>
<protein>
    <submittedName>
        <fullName evidence="2">Uncharacterized protein</fullName>
    </submittedName>
</protein>
<organism evidence="2 3">
    <name type="scientific">Araneus ventricosus</name>
    <name type="common">Orbweaver spider</name>
    <name type="synonym">Epeira ventricosa</name>
    <dbReference type="NCBI Taxonomy" id="182803"/>
    <lineage>
        <taxon>Eukaryota</taxon>
        <taxon>Metazoa</taxon>
        <taxon>Ecdysozoa</taxon>
        <taxon>Arthropoda</taxon>
        <taxon>Chelicerata</taxon>
        <taxon>Arachnida</taxon>
        <taxon>Araneae</taxon>
        <taxon>Araneomorphae</taxon>
        <taxon>Entelegynae</taxon>
        <taxon>Araneoidea</taxon>
        <taxon>Araneidae</taxon>
        <taxon>Araneus</taxon>
    </lineage>
</organism>